<dbReference type="Pfam" id="PF02984">
    <property type="entry name" value="Cyclin_C"/>
    <property type="match status" value="1"/>
</dbReference>
<dbReference type="GO" id="GO:0051301">
    <property type="term" value="P:cell division"/>
    <property type="evidence" value="ECO:0007669"/>
    <property type="project" value="UniProtKB-KW"/>
</dbReference>
<name>A0A8S0TQM7_OLEEU</name>
<dbReference type="InterPro" id="IPR004367">
    <property type="entry name" value="Cyclin_C-dom"/>
</dbReference>
<evidence type="ECO:0000256" key="5">
    <source>
        <dbReference type="RuleBase" id="RU000383"/>
    </source>
</evidence>
<dbReference type="OrthoDB" id="5590282at2759"/>
<feature type="domain" description="Cyclin C-terminal" evidence="8">
    <location>
        <begin position="235"/>
        <end position="357"/>
    </location>
</feature>
<keyword evidence="10" id="KW-1185">Reference proteome</keyword>
<gene>
    <name evidence="9" type="ORF">OLEA9_A097448</name>
</gene>
<feature type="domain" description="Cyclin-like" evidence="7">
    <location>
        <begin position="239"/>
        <end position="327"/>
    </location>
</feature>
<dbReference type="EMBL" id="CACTIH010007292">
    <property type="protein sequence ID" value="CAA3008236.1"/>
    <property type="molecule type" value="Genomic_DNA"/>
</dbReference>
<dbReference type="Gramene" id="OE9A097448T1">
    <property type="protein sequence ID" value="OE9A097448C1"/>
    <property type="gene ID" value="OE9A097448"/>
</dbReference>
<dbReference type="SUPFAM" id="SSF47954">
    <property type="entry name" value="Cyclin-like"/>
    <property type="match status" value="2"/>
</dbReference>
<evidence type="ECO:0000256" key="2">
    <source>
        <dbReference type="ARBA" id="ARBA00022618"/>
    </source>
</evidence>
<evidence type="ECO:0000313" key="10">
    <source>
        <dbReference type="Proteomes" id="UP000594638"/>
    </source>
</evidence>
<feature type="region of interest" description="Disordered" evidence="6">
    <location>
        <begin position="1"/>
        <end position="22"/>
    </location>
</feature>
<feature type="domain" description="Cyclin-like" evidence="7">
    <location>
        <begin position="143"/>
        <end position="226"/>
    </location>
</feature>
<organism evidence="9 10">
    <name type="scientific">Olea europaea subsp. europaea</name>
    <dbReference type="NCBI Taxonomy" id="158383"/>
    <lineage>
        <taxon>Eukaryota</taxon>
        <taxon>Viridiplantae</taxon>
        <taxon>Streptophyta</taxon>
        <taxon>Embryophyta</taxon>
        <taxon>Tracheophyta</taxon>
        <taxon>Spermatophyta</taxon>
        <taxon>Magnoliopsida</taxon>
        <taxon>eudicotyledons</taxon>
        <taxon>Gunneridae</taxon>
        <taxon>Pentapetalae</taxon>
        <taxon>asterids</taxon>
        <taxon>lamiids</taxon>
        <taxon>Lamiales</taxon>
        <taxon>Oleaceae</taxon>
        <taxon>Oleeae</taxon>
        <taxon>Olea</taxon>
    </lineage>
</organism>
<keyword evidence="2" id="KW-0132">Cell division</keyword>
<evidence type="ECO:0000256" key="4">
    <source>
        <dbReference type="ARBA" id="ARBA00023306"/>
    </source>
</evidence>
<comment type="caution">
    <text evidence="9">The sequence shown here is derived from an EMBL/GenBank/DDBJ whole genome shotgun (WGS) entry which is preliminary data.</text>
</comment>
<evidence type="ECO:0000259" key="8">
    <source>
        <dbReference type="SMART" id="SM01332"/>
    </source>
</evidence>
<proteinExistence type="inferred from homology"/>
<dbReference type="SMART" id="SM01332">
    <property type="entry name" value="Cyclin_C"/>
    <property type="match status" value="1"/>
</dbReference>
<dbReference type="Proteomes" id="UP000594638">
    <property type="component" value="Unassembled WGS sequence"/>
</dbReference>
<dbReference type="FunFam" id="1.10.472.10:FF:000013">
    <property type="entry name" value="Cyclin A1"/>
    <property type="match status" value="1"/>
</dbReference>
<dbReference type="InterPro" id="IPR006671">
    <property type="entry name" value="Cyclin_N"/>
</dbReference>
<sequence length="372" mass="42861">MDDQENRITTGRRASKKRLNESVEGISMSKKRVVLGEITNTSSNAAGLTIKSGSSKSRKPRFVLEPQEKVGELVDETVNIVIDGNVDFHVIPETDESQKFGLAPIMYRHIHSLEVEAKRRPLSNYMEKIQKDITPAMREILVDWLVEAAEEFKLLSDTLYLTINYIDRYLSAHDLSRNKLHLLGVSCMLVAAKYEQKSSPFKEYCYMTDNSYSKEEVVHMERDVLERLNFEMGDPTTKTFLRIFIKAAQEKPLFSRLQFDLLCCYIAELSLLDYYCVRFIPSNIAASAIFLSRLIIRPKFHPWNLALQKYTGLKPSELKDCVLTLHNLQLRMGTSARAVREKYMDHKFKCVASLCPPSEIPASYFEAWYEEN</sequence>
<dbReference type="SMART" id="SM00385">
    <property type="entry name" value="CYCLIN"/>
    <property type="match status" value="2"/>
</dbReference>
<evidence type="ECO:0000256" key="3">
    <source>
        <dbReference type="ARBA" id="ARBA00023127"/>
    </source>
</evidence>
<evidence type="ECO:0000259" key="7">
    <source>
        <dbReference type="SMART" id="SM00385"/>
    </source>
</evidence>
<comment type="similarity">
    <text evidence="1">Belongs to the cyclin family. Cyclin AB subfamily.</text>
</comment>
<dbReference type="InterPro" id="IPR013763">
    <property type="entry name" value="Cyclin-like_dom"/>
</dbReference>
<dbReference type="Pfam" id="PF00134">
    <property type="entry name" value="Cyclin_N"/>
    <property type="match status" value="1"/>
</dbReference>
<keyword evidence="4" id="KW-0131">Cell cycle</keyword>
<accession>A0A8S0TQM7</accession>
<dbReference type="PROSITE" id="PS00292">
    <property type="entry name" value="CYCLINS"/>
    <property type="match status" value="1"/>
</dbReference>
<protein>
    <submittedName>
        <fullName evidence="9">G2 mitotic-specific cyclin C13-1-like</fullName>
    </submittedName>
</protein>
<dbReference type="AlphaFoldDB" id="A0A8S0TQM7"/>
<dbReference type="InterPro" id="IPR048258">
    <property type="entry name" value="Cyclins_cyclin-box"/>
</dbReference>
<dbReference type="InterPro" id="IPR036915">
    <property type="entry name" value="Cyclin-like_sf"/>
</dbReference>
<dbReference type="PANTHER" id="PTHR10177">
    <property type="entry name" value="CYCLINS"/>
    <property type="match status" value="1"/>
</dbReference>
<reference evidence="9 10" key="1">
    <citation type="submission" date="2019-12" db="EMBL/GenBank/DDBJ databases">
        <authorList>
            <person name="Alioto T."/>
            <person name="Alioto T."/>
            <person name="Gomez Garrido J."/>
        </authorList>
    </citation>
    <scope>NUCLEOTIDE SEQUENCE [LARGE SCALE GENOMIC DNA]</scope>
</reference>
<evidence type="ECO:0000256" key="1">
    <source>
        <dbReference type="ARBA" id="ARBA00006955"/>
    </source>
</evidence>
<evidence type="ECO:0000256" key="6">
    <source>
        <dbReference type="SAM" id="MobiDB-lite"/>
    </source>
</evidence>
<dbReference type="Gene3D" id="1.10.472.10">
    <property type="entry name" value="Cyclin-like"/>
    <property type="match status" value="2"/>
</dbReference>
<keyword evidence="3 5" id="KW-0195">Cyclin</keyword>
<evidence type="ECO:0000313" key="9">
    <source>
        <dbReference type="EMBL" id="CAA3008236.1"/>
    </source>
</evidence>
<dbReference type="InterPro" id="IPR039361">
    <property type="entry name" value="Cyclin"/>
</dbReference>